<dbReference type="Pfam" id="PF08975">
    <property type="entry name" value="2H-phosphodiest"/>
    <property type="match status" value="1"/>
</dbReference>
<organism evidence="2 3">
    <name type="scientific">Saccharibacillus brassicae</name>
    <dbReference type="NCBI Taxonomy" id="2583377"/>
    <lineage>
        <taxon>Bacteria</taxon>
        <taxon>Bacillati</taxon>
        <taxon>Bacillota</taxon>
        <taxon>Bacilli</taxon>
        <taxon>Bacillales</taxon>
        <taxon>Paenibacillaceae</taxon>
        <taxon>Saccharibacillus</taxon>
    </lineage>
</organism>
<dbReference type="InterPro" id="IPR009097">
    <property type="entry name" value="Cyclic_Pdiesterase"/>
</dbReference>
<dbReference type="Gene3D" id="3.90.1140.10">
    <property type="entry name" value="Cyclic phosphodiesterase"/>
    <property type="match status" value="1"/>
</dbReference>
<gene>
    <name evidence="2" type="ORF">FFV09_11685</name>
</gene>
<dbReference type="OrthoDB" id="151828at2"/>
<protein>
    <submittedName>
        <fullName evidence="2">DUF1868 domain-containing protein</fullName>
    </submittedName>
</protein>
<sequence>MFAHNDTGVIKKYSNPRKSPIRSSEVYGKVDNSYPTYAVENRKFNADGSRNDFPGSTIVCDLTRNETVMQQIAHVQAIFRRLPFAARFALLPPESVHMTVFELLCDHNREQALWSRHLSTQASLEDTDVFLARKWQEVDVPESFAMTVDSFDACRIWLRPADPATAERLRQFRDRLAEVTGVKFPNHDRYRFHITFAYVVQPLTPEEERHIGELCGQLTIDAADPPIIVHTGPAIYTIFRDVSRYVPFTPEARALLEAGRPTFEEE</sequence>
<evidence type="ECO:0000313" key="3">
    <source>
        <dbReference type="Proteomes" id="UP000316968"/>
    </source>
</evidence>
<dbReference type="SUPFAM" id="SSF55144">
    <property type="entry name" value="LigT-like"/>
    <property type="match status" value="1"/>
</dbReference>
<evidence type="ECO:0000313" key="2">
    <source>
        <dbReference type="EMBL" id="QDH21440.1"/>
    </source>
</evidence>
<dbReference type="KEGG" id="saca:FFV09_11685"/>
<reference evidence="2 3" key="1">
    <citation type="submission" date="2019-06" db="EMBL/GenBank/DDBJ databases">
        <title>Saccharibacillus brassicae sp. nov., an endophytic bacterium isolated from Chinese cabbage seeds (Brassica pekinensis).</title>
        <authorList>
            <person name="Jiang L."/>
            <person name="Lee J."/>
            <person name="Kim S.W."/>
        </authorList>
    </citation>
    <scope>NUCLEOTIDE SEQUENCE [LARGE SCALE GENOMIC DNA]</scope>
    <source>
        <strain evidence="3">KCTC 43072 / ATSA2</strain>
    </source>
</reference>
<accession>A0A4Y6UXX4</accession>
<dbReference type="EMBL" id="CP041217">
    <property type="protein sequence ID" value="QDH21440.1"/>
    <property type="molecule type" value="Genomic_DNA"/>
</dbReference>
<feature type="domain" description="DUF1868" evidence="1">
    <location>
        <begin position="43"/>
        <end position="152"/>
    </location>
</feature>
<name>A0A4Y6UXX4_SACBS</name>
<dbReference type="InterPro" id="IPR015069">
    <property type="entry name" value="2H-PEstase_DUF1868"/>
</dbReference>
<evidence type="ECO:0000259" key="1">
    <source>
        <dbReference type="Pfam" id="PF08975"/>
    </source>
</evidence>
<proteinExistence type="predicted"/>
<dbReference type="AlphaFoldDB" id="A0A4Y6UXX4"/>
<keyword evidence="3" id="KW-1185">Reference proteome</keyword>
<dbReference type="Proteomes" id="UP000316968">
    <property type="component" value="Chromosome"/>
</dbReference>